<feature type="transmembrane region" description="Helical" evidence="7">
    <location>
        <begin position="101"/>
        <end position="122"/>
    </location>
</feature>
<feature type="transmembrane region" description="Helical" evidence="7">
    <location>
        <begin position="187"/>
        <end position="209"/>
    </location>
</feature>
<evidence type="ECO:0000313" key="10">
    <source>
        <dbReference type="Proteomes" id="UP000570361"/>
    </source>
</evidence>
<evidence type="ECO:0000256" key="1">
    <source>
        <dbReference type="ARBA" id="ARBA00004651"/>
    </source>
</evidence>
<keyword evidence="5 7" id="KW-1133">Transmembrane helix</keyword>
<feature type="transmembrane region" description="Helical" evidence="7">
    <location>
        <begin position="290"/>
        <end position="311"/>
    </location>
</feature>
<dbReference type="EMBL" id="JACHXK010000018">
    <property type="protein sequence ID" value="MBB3113365.1"/>
    <property type="molecule type" value="Genomic_DNA"/>
</dbReference>
<gene>
    <name evidence="9" type="ORF">FHS18_005477</name>
</gene>
<dbReference type="GO" id="GO:0055085">
    <property type="term" value="P:transmembrane transport"/>
    <property type="evidence" value="ECO:0007669"/>
    <property type="project" value="InterPro"/>
</dbReference>
<evidence type="ECO:0000256" key="5">
    <source>
        <dbReference type="ARBA" id="ARBA00022989"/>
    </source>
</evidence>
<accession>A0A7W5FQD5</accession>
<reference evidence="9 10" key="1">
    <citation type="submission" date="2020-08" db="EMBL/GenBank/DDBJ databases">
        <title>Genomic Encyclopedia of Type Strains, Phase III (KMG-III): the genomes of soil and plant-associated and newly described type strains.</title>
        <authorList>
            <person name="Whitman W."/>
        </authorList>
    </citation>
    <scope>NUCLEOTIDE SEQUENCE [LARGE SCALE GENOMIC DNA]</scope>
    <source>
        <strain evidence="9 10">CECT 5862</strain>
    </source>
</reference>
<dbReference type="SUPFAM" id="SSF161098">
    <property type="entry name" value="MetI-like"/>
    <property type="match status" value="1"/>
</dbReference>
<evidence type="ECO:0000313" key="9">
    <source>
        <dbReference type="EMBL" id="MBB3113365.1"/>
    </source>
</evidence>
<dbReference type="PROSITE" id="PS50928">
    <property type="entry name" value="ABC_TM1"/>
    <property type="match status" value="1"/>
</dbReference>
<comment type="subcellular location">
    <subcellularLocation>
        <location evidence="1 7">Cell membrane</location>
        <topology evidence="1 7">Multi-pass membrane protein</topology>
    </subcellularLocation>
</comment>
<dbReference type="AlphaFoldDB" id="A0A7W5FQD5"/>
<dbReference type="PANTHER" id="PTHR43227">
    <property type="entry name" value="BLL4140 PROTEIN"/>
    <property type="match status" value="1"/>
</dbReference>
<feature type="domain" description="ABC transmembrane type-1" evidence="8">
    <location>
        <begin position="97"/>
        <end position="311"/>
    </location>
</feature>
<keyword evidence="4 7" id="KW-0812">Transmembrane</keyword>
<protein>
    <submittedName>
        <fullName evidence="9">Putative aldouronate transport system permease protein</fullName>
    </submittedName>
</protein>
<evidence type="ECO:0000256" key="3">
    <source>
        <dbReference type="ARBA" id="ARBA00022475"/>
    </source>
</evidence>
<evidence type="ECO:0000259" key="8">
    <source>
        <dbReference type="PROSITE" id="PS50928"/>
    </source>
</evidence>
<keyword evidence="10" id="KW-1185">Reference proteome</keyword>
<dbReference type="Pfam" id="PF00528">
    <property type="entry name" value="BPD_transp_1"/>
    <property type="match status" value="1"/>
</dbReference>
<evidence type="ECO:0000256" key="7">
    <source>
        <dbReference type="RuleBase" id="RU363032"/>
    </source>
</evidence>
<proteinExistence type="inferred from homology"/>
<evidence type="ECO:0000256" key="6">
    <source>
        <dbReference type="ARBA" id="ARBA00023136"/>
    </source>
</evidence>
<dbReference type="InterPro" id="IPR035906">
    <property type="entry name" value="MetI-like_sf"/>
</dbReference>
<feature type="transmembrane region" description="Helical" evidence="7">
    <location>
        <begin position="37"/>
        <end position="64"/>
    </location>
</feature>
<dbReference type="PANTHER" id="PTHR43227:SF11">
    <property type="entry name" value="BLL4140 PROTEIN"/>
    <property type="match status" value="1"/>
</dbReference>
<evidence type="ECO:0000256" key="2">
    <source>
        <dbReference type="ARBA" id="ARBA00022448"/>
    </source>
</evidence>
<dbReference type="CDD" id="cd06261">
    <property type="entry name" value="TM_PBP2"/>
    <property type="match status" value="1"/>
</dbReference>
<keyword evidence="6 7" id="KW-0472">Membrane</keyword>
<dbReference type="GO" id="GO:0005886">
    <property type="term" value="C:plasma membrane"/>
    <property type="evidence" value="ECO:0007669"/>
    <property type="project" value="UniProtKB-SubCell"/>
</dbReference>
<name>A0A7W5FQD5_9BACL</name>
<feature type="transmembrane region" description="Helical" evidence="7">
    <location>
        <begin position="230"/>
        <end position="250"/>
    </location>
</feature>
<feature type="transmembrane region" description="Helical" evidence="7">
    <location>
        <begin position="134"/>
        <end position="154"/>
    </location>
</feature>
<keyword evidence="2 7" id="KW-0813">Transport</keyword>
<dbReference type="InterPro" id="IPR050809">
    <property type="entry name" value="UgpAE/MalFG_permease"/>
</dbReference>
<evidence type="ECO:0000256" key="4">
    <source>
        <dbReference type="ARBA" id="ARBA00022692"/>
    </source>
</evidence>
<dbReference type="Gene3D" id="1.10.3720.10">
    <property type="entry name" value="MetI-like"/>
    <property type="match status" value="1"/>
</dbReference>
<dbReference type="InterPro" id="IPR000515">
    <property type="entry name" value="MetI-like"/>
</dbReference>
<comment type="similarity">
    <text evidence="7">Belongs to the binding-protein-dependent transport system permease family.</text>
</comment>
<sequence>MPELDLSMNENKGGKRASTSLPPYLAMLRKDFRKNKYLYFIGLFGVAYYFIFSYIPMYGIIIAFKDYSPVKGIMGSPWVGFQHFTEFFQSFYFWRLLRNTLLINLYELLFAFPAPIILALLLNEVKHAFFKRSVQTVTYLPHFVSIVVICGMIVDFSRKGGLFNLILGWFGLEAQNLLLDPSLFRTIFIGSGIWQGIGWGSIIYLAALTSIDSQLYDAAKIDGANRWKQMLHVTLPGIMPTIIILLILRIGGMMDVGFEKIILLYNSQTYETADVISSFVYRRGLLEADYSYSTAVSLFNSVVNFMLLILANRISRKVNETSLW</sequence>
<keyword evidence="3" id="KW-1003">Cell membrane</keyword>
<dbReference type="Proteomes" id="UP000570361">
    <property type="component" value="Unassembled WGS sequence"/>
</dbReference>
<organism evidence="9 10">
    <name type="scientific">Paenibacillus phyllosphaerae</name>
    <dbReference type="NCBI Taxonomy" id="274593"/>
    <lineage>
        <taxon>Bacteria</taxon>
        <taxon>Bacillati</taxon>
        <taxon>Bacillota</taxon>
        <taxon>Bacilli</taxon>
        <taxon>Bacillales</taxon>
        <taxon>Paenibacillaceae</taxon>
        <taxon>Paenibacillus</taxon>
    </lineage>
</organism>
<comment type="caution">
    <text evidence="9">The sequence shown here is derived from an EMBL/GenBank/DDBJ whole genome shotgun (WGS) entry which is preliminary data.</text>
</comment>